<dbReference type="OrthoDB" id="839391at2"/>
<dbReference type="Proteomes" id="UP000283523">
    <property type="component" value="Unassembled WGS sequence"/>
</dbReference>
<protein>
    <submittedName>
        <fullName evidence="1">Uncharacterized protein</fullName>
    </submittedName>
</protein>
<organism evidence="1 2">
    <name type="scientific">Fibrisoma montanum</name>
    <dbReference type="NCBI Taxonomy" id="2305895"/>
    <lineage>
        <taxon>Bacteria</taxon>
        <taxon>Pseudomonadati</taxon>
        <taxon>Bacteroidota</taxon>
        <taxon>Cytophagia</taxon>
        <taxon>Cytophagales</taxon>
        <taxon>Spirosomataceae</taxon>
        <taxon>Fibrisoma</taxon>
    </lineage>
</organism>
<accession>A0A418M3T8</accession>
<gene>
    <name evidence="1" type="ORF">DYU11_20390</name>
</gene>
<dbReference type="RefSeq" id="WP_119669577.1">
    <property type="nucleotide sequence ID" value="NZ_QXED01000006.1"/>
</dbReference>
<evidence type="ECO:0000313" key="1">
    <source>
        <dbReference type="EMBL" id="RIV20410.1"/>
    </source>
</evidence>
<dbReference type="AlphaFoldDB" id="A0A418M3T8"/>
<keyword evidence="2" id="KW-1185">Reference proteome</keyword>
<sequence>MEVTEETNEEFGSRMMRMLQEAKEREQIEEANSTYVCPICQQQMIFTPRYPNAVCRRCKPKTIDKKGQAVSFRNIALSGGCEGYYVDTLELYDSHECYIDGVQCWADEARFGGIVVEVVLPKPEVVLHPALTEEEINSRIDELDRWAEFVDERISEWLEELPAGLSAKLDGSISSLSVVETHLLGTYKPGDLFLPQNKRLLDAIVSYVGKTYIEHLPNADWYIELHDQEDINFGQLSVATWGLIEPISLESEISEIFKVKTGTSLQRRYDRMIGSLRRVGAI</sequence>
<evidence type="ECO:0000313" key="2">
    <source>
        <dbReference type="Proteomes" id="UP000283523"/>
    </source>
</evidence>
<reference evidence="1 2" key="1">
    <citation type="submission" date="2018-08" db="EMBL/GenBank/DDBJ databases">
        <title>Fibrisoma montanum sp. nov., isolated from Danxia mountain soil.</title>
        <authorList>
            <person name="Huang Y."/>
        </authorList>
    </citation>
    <scope>NUCLEOTIDE SEQUENCE [LARGE SCALE GENOMIC DNA]</scope>
    <source>
        <strain evidence="1 2">HYT19</strain>
    </source>
</reference>
<comment type="caution">
    <text evidence="1">The sequence shown here is derived from an EMBL/GenBank/DDBJ whole genome shotgun (WGS) entry which is preliminary data.</text>
</comment>
<name>A0A418M3T8_9BACT</name>
<proteinExistence type="predicted"/>
<dbReference type="EMBL" id="QXED01000006">
    <property type="protein sequence ID" value="RIV20410.1"/>
    <property type="molecule type" value="Genomic_DNA"/>
</dbReference>